<keyword evidence="2" id="KW-1185">Reference proteome</keyword>
<dbReference type="EMBL" id="JANPWB010000009">
    <property type="protein sequence ID" value="KAJ1149195.1"/>
    <property type="molecule type" value="Genomic_DNA"/>
</dbReference>
<gene>
    <name evidence="1" type="ORF">NDU88_002010</name>
</gene>
<sequence>MKASQETESSRLARDSLSTERAWLEGRSRVIGEPRMVRLQRLRNGLMSRGSCEQLLTRGLEQHMGLVETQATVSRDRDQDLLGLRSKLTDTEDRSRRDNIRLHGILENEEGVDMQAFLSSTLPKLTSLDFDPPDRIPTGTQNRTKTLRQSFKTPINHRMLATA</sequence>
<proteinExistence type="predicted"/>
<protein>
    <submittedName>
        <fullName evidence="1">Uncharacterized protein</fullName>
    </submittedName>
</protein>
<evidence type="ECO:0000313" key="1">
    <source>
        <dbReference type="EMBL" id="KAJ1149195.1"/>
    </source>
</evidence>
<comment type="caution">
    <text evidence="1">The sequence shown here is derived from an EMBL/GenBank/DDBJ whole genome shotgun (WGS) entry which is preliminary data.</text>
</comment>
<accession>A0AAV7REL8</accession>
<dbReference type="AlphaFoldDB" id="A0AAV7REL8"/>
<evidence type="ECO:0000313" key="2">
    <source>
        <dbReference type="Proteomes" id="UP001066276"/>
    </source>
</evidence>
<organism evidence="1 2">
    <name type="scientific">Pleurodeles waltl</name>
    <name type="common">Iberian ribbed newt</name>
    <dbReference type="NCBI Taxonomy" id="8319"/>
    <lineage>
        <taxon>Eukaryota</taxon>
        <taxon>Metazoa</taxon>
        <taxon>Chordata</taxon>
        <taxon>Craniata</taxon>
        <taxon>Vertebrata</taxon>
        <taxon>Euteleostomi</taxon>
        <taxon>Amphibia</taxon>
        <taxon>Batrachia</taxon>
        <taxon>Caudata</taxon>
        <taxon>Salamandroidea</taxon>
        <taxon>Salamandridae</taxon>
        <taxon>Pleurodelinae</taxon>
        <taxon>Pleurodeles</taxon>
    </lineage>
</organism>
<dbReference type="Proteomes" id="UP001066276">
    <property type="component" value="Chromosome 5"/>
</dbReference>
<name>A0AAV7REL8_PLEWA</name>
<reference evidence="1" key="1">
    <citation type="journal article" date="2022" name="bioRxiv">
        <title>Sequencing and chromosome-scale assembly of the giantPleurodeles waltlgenome.</title>
        <authorList>
            <person name="Brown T."/>
            <person name="Elewa A."/>
            <person name="Iarovenko S."/>
            <person name="Subramanian E."/>
            <person name="Araus A.J."/>
            <person name="Petzold A."/>
            <person name="Susuki M."/>
            <person name="Suzuki K.-i.T."/>
            <person name="Hayashi T."/>
            <person name="Toyoda A."/>
            <person name="Oliveira C."/>
            <person name="Osipova E."/>
            <person name="Leigh N.D."/>
            <person name="Simon A."/>
            <person name="Yun M.H."/>
        </authorList>
    </citation>
    <scope>NUCLEOTIDE SEQUENCE</scope>
    <source>
        <strain evidence="1">20211129_DDA</strain>
        <tissue evidence="1">Liver</tissue>
    </source>
</reference>